<evidence type="ECO:0000313" key="2">
    <source>
        <dbReference type="Proteomes" id="UP000035704"/>
    </source>
</evidence>
<evidence type="ECO:0000313" key="1">
    <source>
        <dbReference type="EMBL" id="AKL94994.1"/>
    </source>
</evidence>
<dbReference type="EMBL" id="CP009687">
    <property type="protein sequence ID" value="AKL94994.1"/>
    <property type="molecule type" value="Genomic_DNA"/>
</dbReference>
<sequence>MQRVKKINDYIKILENKNVPESKRDLAALHIKQNMNLECHECKYSLFNRGECYGKKGGNPCLVFKKAERQTAL</sequence>
<gene>
    <name evidence="1" type="ORF">CACET_c15450</name>
</gene>
<dbReference type="KEGG" id="cace:CACET_c15450"/>
<protein>
    <submittedName>
        <fullName evidence="1">Uncharacterized protein</fullName>
    </submittedName>
</protein>
<dbReference type="Proteomes" id="UP000035704">
    <property type="component" value="Chromosome"/>
</dbReference>
<dbReference type="PATRIC" id="fig|84022.5.peg.2998"/>
<name>A0A0D8ICU4_9CLOT</name>
<dbReference type="RefSeq" id="WP_044823749.1">
    <property type="nucleotide sequence ID" value="NZ_CP009687.1"/>
</dbReference>
<dbReference type="AlphaFoldDB" id="A0A0D8ICU4"/>
<keyword evidence="2" id="KW-1185">Reference proteome</keyword>
<accession>A0A0D8ICU4</accession>
<proteinExistence type="predicted"/>
<dbReference type="STRING" id="84022.CACET_c15450"/>
<reference evidence="1 2" key="1">
    <citation type="submission" date="2014-10" db="EMBL/GenBank/DDBJ databases">
        <title>Genome sequence of Clostridium aceticum DSM 1496.</title>
        <authorList>
            <person name="Poehlein A."/>
            <person name="Schiel-Bengelsdorf B."/>
            <person name="Gottschalk G."/>
            <person name="Duerre P."/>
            <person name="Daniel R."/>
        </authorList>
    </citation>
    <scope>NUCLEOTIDE SEQUENCE [LARGE SCALE GENOMIC DNA]</scope>
    <source>
        <strain evidence="1 2">DSM 1496</strain>
    </source>
</reference>
<organism evidence="1 2">
    <name type="scientific">Clostridium aceticum</name>
    <dbReference type="NCBI Taxonomy" id="84022"/>
    <lineage>
        <taxon>Bacteria</taxon>
        <taxon>Bacillati</taxon>
        <taxon>Bacillota</taxon>
        <taxon>Clostridia</taxon>
        <taxon>Eubacteriales</taxon>
        <taxon>Clostridiaceae</taxon>
        <taxon>Clostridium</taxon>
    </lineage>
</organism>